<dbReference type="PANTHER" id="PTHR39420:SF1">
    <property type="entry name" value="HYDROLASE"/>
    <property type="match status" value="1"/>
</dbReference>
<dbReference type="SUPFAM" id="SSF55486">
    <property type="entry name" value="Metalloproteases ('zincins'), catalytic domain"/>
    <property type="match status" value="1"/>
</dbReference>
<dbReference type="InterPro" id="IPR042271">
    <property type="entry name" value="Zinicin_2_N"/>
</dbReference>
<accession>A0ABP8VM25</accession>
<dbReference type="InterPro" id="IPR018766">
    <property type="entry name" value="Zinicin_2"/>
</dbReference>
<keyword evidence="1" id="KW-0378">Hydrolase</keyword>
<protein>
    <submittedName>
        <fullName evidence="1">Zinc-dependent metalloprotease</fullName>
    </submittedName>
</protein>
<evidence type="ECO:0000313" key="1">
    <source>
        <dbReference type="EMBL" id="GAA4666808.1"/>
    </source>
</evidence>
<reference evidence="2" key="1">
    <citation type="journal article" date="2019" name="Int. J. Syst. Evol. Microbiol.">
        <title>The Global Catalogue of Microorganisms (GCM) 10K type strain sequencing project: providing services to taxonomists for standard genome sequencing and annotation.</title>
        <authorList>
            <consortium name="The Broad Institute Genomics Platform"/>
            <consortium name="The Broad Institute Genome Sequencing Center for Infectious Disease"/>
            <person name="Wu L."/>
            <person name="Ma J."/>
        </authorList>
    </citation>
    <scope>NUCLEOTIDE SEQUENCE [LARGE SCALE GENOMIC DNA]</scope>
    <source>
        <strain evidence="2">JCM 18126</strain>
    </source>
</reference>
<keyword evidence="2" id="KW-1185">Reference proteome</keyword>
<dbReference type="PANTHER" id="PTHR39420">
    <property type="match status" value="1"/>
</dbReference>
<dbReference type="InterPro" id="IPR022454">
    <property type="entry name" value="CHP03883_F420-assoc"/>
</dbReference>
<dbReference type="Pfam" id="PF10103">
    <property type="entry name" value="Zincin_2"/>
    <property type="match status" value="1"/>
</dbReference>
<dbReference type="Gene3D" id="1.20.150.30">
    <property type="entry name" value="Zincin-like metallopeptidase, N-terminal domain"/>
    <property type="match status" value="1"/>
</dbReference>
<dbReference type="EMBL" id="BAABIL010000901">
    <property type="protein sequence ID" value="GAA4666808.1"/>
    <property type="molecule type" value="Genomic_DNA"/>
</dbReference>
<gene>
    <name evidence="1" type="ORF">GCM10023225_36120</name>
</gene>
<dbReference type="GO" id="GO:0008237">
    <property type="term" value="F:metallopeptidase activity"/>
    <property type="evidence" value="ECO:0007669"/>
    <property type="project" value="UniProtKB-KW"/>
</dbReference>
<organism evidence="1 2">
    <name type="scientific">Kineococcus glutinatus</name>
    <dbReference type="NCBI Taxonomy" id="1070872"/>
    <lineage>
        <taxon>Bacteria</taxon>
        <taxon>Bacillati</taxon>
        <taxon>Actinomycetota</taxon>
        <taxon>Actinomycetes</taxon>
        <taxon>Kineosporiales</taxon>
        <taxon>Kineosporiaceae</taxon>
        <taxon>Kineococcus</taxon>
    </lineage>
</organism>
<dbReference type="Proteomes" id="UP001501195">
    <property type="component" value="Unassembled WGS sequence"/>
</dbReference>
<keyword evidence="1" id="KW-0482">Metalloprotease</keyword>
<name>A0ABP8VM25_9ACTN</name>
<comment type="caution">
    <text evidence="1">The sequence shown here is derived from an EMBL/GenBank/DDBJ whole genome shotgun (WGS) entry which is preliminary data.</text>
</comment>
<dbReference type="NCBIfam" id="TIGR03624">
    <property type="entry name" value="putative hydrolase"/>
    <property type="match status" value="1"/>
</dbReference>
<proteinExistence type="predicted"/>
<dbReference type="RefSeq" id="WP_345714364.1">
    <property type="nucleotide sequence ID" value="NZ_BAABIL010000901.1"/>
</dbReference>
<dbReference type="NCBIfam" id="TIGR03883">
    <property type="entry name" value="DUF2342_F420"/>
    <property type="match status" value="1"/>
</dbReference>
<sequence length="371" mass="40020">MTAPPDEQVSTAVGSLVDFDVAARTAARLVRPGPAVRPAEVAEAVESLRRSAAEAVVPVEEVSRLRRDPAVADEGPALVVDRPSWARANVEGFRALLAPVRVPLPTGRGGRAVPLDRAAVALGRRTTGAELGGMLAFLAGKVLGQFDAFSGADSQRPGRLLLVVPNVVQVERELDVPPADFRLWVCLHEETHRLQFAANPWLRGWVVDEARALAGEVLAQPRALAQRLQDVARQLPDVLRGSGSGPGLLDLLQSPRQRERVRSLVAVMSVLEGHADVVMDDVGPQVVPSVARIRERFTQRRRGRGSLDQVARRLLGLEAKSRQYADGARFVRGVTARVGTEGFNAVWQGPGALPTPAEIADPRAWVRRVHG</sequence>
<keyword evidence="1" id="KW-0645">Protease</keyword>
<evidence type="ECO:0000313" key="2">
    <source>
        <dbReference type="Proteomes" id="UP001501195"/>
    </source>
</evidence>